<reference evidence="4 5" key="1">
    <citation type="journal article" date="2018" name="MBio">
        <title>Comparative Genomics Reveals the Core Gene Toolbox for the Fungus-Insect Symbiosis.</title>
        <authorList>
            <person name="Wang Y."/>
            <person name="Stata M."/>
            <person name="Wang W."/>
            <person name="Stajich J.E."/>
            <person name="White M.M."/>
            <person name="Moncalvo J.M."/>
        </authorList>
    </citation>
    <scope>NUCLEOTIDE SEQUENCE [LARGE SCALE GENOMIC DNA]</scope>
    <source>
        <strain evidence="4 5">AUS-77-4</strain>
    </source>
</reference>
<dbReference type="Pfam" id="PF12907">
    <property type="entry name" value="zf-met2"/>
    <property type="match status" value="1"/>
</dbReference>
<keyword evidence="5" id="KW-1185">Reference proteome</keyword>
<feature type="domain" description="At2g23090-like zinc-binding" evidence="3">
    <location>
        <begin position="37"/>
        <end position="71"/>
    </location>
</feature>
<comment type="caution">
    <text evidence="4">The sequence shown here is derived from an EMBL/GenBank/DDBJ whole genome shotgun (WGS) entry which is preliminary data.</text>
</comment>
<dbReference type="Proteomes" id="UP000245699">
    <property type="component" value="Unassembled WGS sequence"/>
</dbReference>
<dbReference type="InterPro" id="IPR039438">
    <property type="entry name" value="At2g23090-like_Znf"/>
</dbReference>
<proteinExistence type="predicted"/>
<dbReference type="SUPFAM" id="SSF118359">
    <property type="entry name" value="Expressed protein At2g23090/F21P24.15"/>
    <property type="match status" value="1"/>
</dbReference>
<sequence>MGNGAKAQTRRDRNAKDKASKAGSQLKVNQQAKNIVCTVCRSTFLCTSRAKSLAEHAENKHNKKLEDCFPGFVEPV</sequence>
<feature type="region of interest" description="Disordered" evidence="1">
    <location>
        <begin position="1"/>
        <end position="28"/>
    </location>
</feature>
<dbReference type="InterPro" id="IPR026939">
    <property type="entry name" value="ZNF706/At2g23090_sf"/>
</dbReference>
<dbReference type="AlphaFoldDB" id="A0A2T9YB26"/>
<dbReference type="OrthoDB" id="370932at2759"/>
<protein>
    <submittedName>
        <fullName evidence="4">Uncharacterized protein</fullName>
    </submittedName>
</protein>
<accession>A0A2T9YB26</accession>
<feature type="domain" description="Small EDRK-rich factor-like N-terminal" evidence="2">
    <location>
        <begin position="1"/>
        <end position="34"/>
    </location>
</feature>
<organism evidence="4 5">
    <name type="scientific">Furculomyces boomerangus</name>
    <dbReference type="NCBI Taxonomy" id="61424"/>
    <lineage>
        <taxon>Eukaryota</taxon>
        <taxon>Fungi</taxon>
        <taxon>Fungi incertae sedis</taxon>
        <taxon>Zoopagomycota</taxon>
        <taxon>Kickxellomycotina</taxon>
        <taxon>Harpellomycetes</taxon>
        <taxon>Harpellales</taxon>
        <taxon>Harpellaceae</taxon>
        <taxon>Furculomyces</taxon>
    </lineage>
</organism>
<evidence type="ECO:0000313" key="4">
    <source>
        <dbReference type="EMBL" id="PVU89548.1"/>
    </source>
</evidence>
<dbReference type="EMBL" id="MBFT01000535">
    <property type="protein sequence ID" value="PVU89548.1"/>
    <property type="molecule type" value="Genomic_DNA"/>
</dbReference>
<gene>
    <name evidence="4" type="ORF">BB559_005054</name>
</gene>
<dbReference type="PANTHER" id="PTHR33788:SF1">
    <property type="entry name" value="ZINC-BINDING PROTEIN"/>
    <property type="match status" value="1"/>
</dbReference>
<dbReference type="Gene3D" id="4.10.1050.10">
    <property type="entry name" value="At2g23090-like"/>
    <property type="match status" value="1"/>
</dbReference>
<feature type="compositionally biased region" description="Basic and acidic residues" evidence="1">
    <location>
        <begin position="9"/>
        <end position="20"/>
    </location>
</feature>
<evidence type="ECO:0000256" key="1">
    <source>
        <dbReference type="SAM" id="MobiDB-lite"/>
    </source>
</evidence>
<dbReference type="Pfam" id="PF04419">
    <property type="entry name" value="SERF-like_N"/>
    <property type="match status" value="1"/>
</dbReference>
<dbReference type="PANTHER" id="PTHR33788">
    <property type="entry name" value="OS07G0114300 PROTEIN"/>
    <property type="match status" value="1"/>
</dbReference>
<name>A0A2T9YB26_9FUNG</name>
<evidence type="ECO:0000259" key="3">
    <source>
        <dbReference type="Pfam" id="PF12907"/>
    </source>
</evidence>
<evidence type="ECO:0000313" key="5">
    <source>
        <dbReference type="Proteomes" id="UP000245699"/>
    </source>
</evidence>
<dbReference type="InterPro" id="IPR039713">
    <property type="entry name" value="At2g23090-like"/>
</dbReference>
<evidence type="ECO:0000259" key="2">
    <source>
        <dbReference type="Pfam" id="PF04419"/>
    </source>
</evidence>
<dbReference type="InterPro" id="IPR007513">
    <property type="entry name" value="SERF-like_N"/>
</dbReference>